<organism evidence="3 4">
    <name type="scientific">Allokutzneria multivorans</name>
    <dbReference type="NCBI Taxonomy" id="1142134"/>
    <lineage>
        <taxon>Bacteria</taxon>
        <taxon>Bacillati</taxon>
        <taxon>Actinomycetota</taxon>
        <taxon>Actinomycetes</taxon>
        <taxon>Pseudonocardiales</taxon>
        <taxon>Pseudonocardiaceae</taxon>
        <taxon>Allokutzneria</taxon>
    </lineage>
</organism>
<feature type="domain" description="DUF1206" evidence="2">
    <location>
        <begin position="98"/>
        <end position="165"/>
    </location>
</feature>
<comment type="caution">
    <text evidence="3">The sequence shown here is derived from an EMBL/GenBank/DDBJ whole genome shotgun (WGS) entry which is preliminary data.</text>
</comment>
<feature type="transmembrane region" description="Helical" evidence="1">
    <location>
        <begin position="140"/>
        <end position="161"/>
    </location>
</feature>
<sequence>MPVERVVEIGGRVGMACFGLVHLVVAWLAVQVALGGSPAEADQKGALATIVAQPFGVALLLALAAGLAAFALWQLLSAFSGHRWVSDRRKRTIKRVASAARGVTGAVLSVVAVNFVVGAGQESGDQSQKALTAELLALPGGSWIVALIAAVVFGVGVAAVVKGARKSFLDELDMTRLPKGTRTWTRRLGMIGYPAKGIAFAVVGILLGLAGFTADPNRAGGLDQALRELAALPFGDFVLLAVALGFAAFGVYCFADARCRRP</sequence>
<keyword evidence="1" id="KW-0812">Transmembrane</keyword>
<feature type="transmembrane region" description="Helical" evidence="1">
    <location>
        <begin position="193"/>
        <end position="214"/>
    </location>
</feature>
<feature type="domain" description="DUF1206" evidence="2">
    <location>
        <begin position="191"/>
        <end position="259"/>
    </location>
</feature>
<keyword evidence="4" id="KW-1185">Reference proteome</keyword>
<dbReference type="Pfam" id="PF06724">
    <property type="entry name" value="DUF1206"/>
    <property type="match status" value="3"/>
</dbReference>
<dbReference type="InterPro" id="IPR009597">
    <property type="entry name" value="DUF1206"/>
</dbReference>
<reference evidence="4" key="1">
    <citation type="journal article" date="2019" name="Int. J. Syst. Evol. Microbiol.">
        <title>The Global Catalogue of Microorganisms (GCM) 10K type strain sequencing project: providing services to taxonomists for standard genome sequencing and annotation.</title>
        <authorList>
            <consortium name="The Broad Institute Genomics Platform"/>
            <consortium name="The Broad Institute Genome Sequencing Center for Infectious Disease"/>
            <person name="Wu L."/>
            <person name="Ma J."/>
        </authorList>
    </citation>
    <scope>NUCLEOTIDE SEQUENCE [LARGE SCALE GENOMIC DNA]</scope>
    <source>
        <strain evidence="4">JCM 17342</strain>
    </source>
</reference>
<dbReference type="EMBL" id="BAABAL010000005">
    <property type="protein sequence ID" value="GAA3998871.1"/>
    <property type="molecule type" value="Genomic_DNA"/>
</dbReference>
<feature type="transmembrane region" description="Helical" evidence="1">
    <location>
        <begin position="12"/>
        <end position="34"/>
    </location>
</feature>
<keyword evidence="1" id="KW-1133">Transmembrane helix</keyword>
<evidence type="ECO:0000313" key="4">
    <source>
        <dbReference type="Proteomes" id="UP001501747"/>
    </source>
</evidence>
<evidence type="ECO:0000256" key="1">
    <source>
        <dbReference type="SAM" id="Phobius"/>
    </source>
</evidence>
<feature type="transmembrane region" description="Helical" evidence="1">
    <location>
        <begin position="99"/>
        <end position="120"/>
    </location>
</feature>
<feature type="transmembrane region" description="Helical" evidence="1">
    <location>
        <begin position="54"/>
        <end position="79"/>
    </location>
</feature>
<name>A0ABP7RKN5_9PSEU</name>
<gene>
    <name evidence="3" type="ORF">GCM10022247_18890</name>
</gene>
<proteinExistence type="predicted"/>
<keyword evidence="1" id="KW-0472">Membrane</keyword>
<evidence type="ECO:0000313" key="3">
    <source>
        <dbReference type="EMBL" id="GAA3998871.1"/>
    </source>
</evidence>
<evidence type="ECO:0000259" key="2">
    <source>
        <dbReference type="Pfam" id="PF06724"/>
    </source>
</evidence>
<feature type="domain" description="DUF1206" evidence="2">
    <location>
        <begin position="13"/>
        <end position="80"/>
    </location>
</feature>
<dbReference type="Proteomes" id="UP001501747">
    <property type="component" value="Unassembled WGS sequence"/>
</dbReference>
<accession>A0ABP7RKN5</accession>
<feature type="transmembrane region" description="Helical" evidence="1">
    <location>
        <begin position="234"/>
        <end position="255"/>
    </location>
</feature>
<protein>
    <submittedName>
        <fullName evidence="3">DUF1206 domain-containing protein</fullName>
    </submittedName>
</protein>